<dbReference type="AlphaFoldDB" id="A0A6B3VTB7"/>
<gene>
    <name evidence="2" type="ORF">G4D64_06800</name>
    <name evidence="1" type="ORF">H1Z61_06835</name>
</gene>
<evidence type="ECO:0000313" key="2">
    <source>
        <dbReference type="EMBL" id="NEY81229.1"/>
    </source>
</evidence>
<evidence type="ECO:0000313" key="3">
    <source>
        <dbReference type="Proteomes" id="UP000472971"/>
    </source>
</evidence>
<dbReference type="RefSeq" id="WP_163241469.1">
    <property type="nucleotide sequence ID" value="NZ_CP082780.1"/>
</dbReference>
<reference evidence="1 4" key="2">
    <citation type="submission" date="2020-07" db="EMBL/GenBank/DDBJ databases">
        <authorList>
            <person name="Feng H."/>
        </authorList>
    </citation>
    <scope>NUCLEOTIDE SEQUENCE [LARGE SCALE GENOMIC DNA]</scope>
    <source>
        <strain evidence="1">S-12</strain>
        <strain evidence="4">s-12</strain>
    </source>
</reference>
<evidence type="ECO:0000313" key="4">
    <source>
        <dbReference type="Proteomes" id="UP000570010"/>
    </source>
</evidence>
<sequence length="258" mass="30882">MKKHNSDVCDLVYIYLNENNQYILSHGIEFFEFAQTVPNPLGNILLLKHQFDDGDFNMHTLLEYVPSERIEKLIKDDVYDYGDFCWLDFEEEDGLNELTQQEIAELLYLGHLKQHLHTPFYSQLGNQYVYLAHDDGWFNKTYYRHLEDFYWMLGRLIPSKVGKLKFEKSLFRIGKKRSYPTIQQDTLLSLRDMIKEGTVISLKKALQNRNRIEIPMWVIGDFANMDDMYEVYEQESNHECDAKLVFDRKSKEWRIYSK</sequence>
<dbReference type="EMBL" id="JACEIO010000012">
    <property type="protein sequence ID" value="MBA4536862.1"/>
    <property type="molecule type" value="Genomic_DNA"/>
</dbReference>
<comment type="caution">
    <text evidence="2">The sequence shown here is derived from an EMBL/GenBank/DDBJ whole genome shotgun (WGS) entry which is preliminary data.</text>
</comment>
<dbReference type="Proteomes" id="UP000472971">
    <property type="component" value="Unassembled WGS sequence"/>
</dbReference>
<dbReference type="Proteomes" id="UP000570010">
    <property type="component" value="Unassembled WGS sequence"/>
</dbReference>
<evidence type="ECO:0008006" key="5">
    <source>
        <dbReference type="Google" id="ProtNLM"/>
    </source>
</evidence>
<reference evidence="2 3" key="1">
    <citation type="submission" date="2020-02" db="EMBL/GenBank/DDBJ databases">
        <title>Bacillus aquiflavi sp. nov., isolated from yellow water of strong flavor Chinese baijiu in Yibin region of China.</title>
        <authorList>
            <person name="Xie J."/>
        </authorList>
    </citation>
    <scope>NUCLEOTIDE SEQUENCE [LARGE SCALE GENOMIC DNA]</scope>
    <source>
        <strain evidence="2 3">3H-10</strain>
    </source>
</reference>
<proteinExistence type="predicted"/>
<keyword evidence="3" id="KW-1185">Reference proteome</keyword>
<protein>
    <recommendedName>
        <fullName evidence="5">Oxalate:formate antiporter</fullName>
    </recommendedName>
</protein>
<organism evidence="2 3">
    <name type="scientific">Bacillus aquiflavi</name>
    <dbReference type="NCBI Taxonomy" id="2672567"/>
    <lineage>
        <taxon>Bacteria</taxon>
        <taxon>Bacillati</taxon>
        <taxon>Bacillota</taxon>
        <taxon>Bacilli</taxon>
        <taxon>Bacillales</taxon>
        <taxon>Bacillaceae</taxon>
        <taxon>Bacillus</taxon>
    </lineage>
</organism>
<evidence type="ECO:0000313" key="1">
    <source>
        <dbReference type="EMBL" id="MBA4536862.1"/>
    </source>
</evidence>
<name>A0A6B3VTB7_9BACI</name>
<accession>A0A6B3VTB7</accession>
<dbReference type="EMBL" id="JAAIWN010000012">
    <property type="protein sequence ID" value="NEY81229.1"/>
    <property type="molecule type" value="Genomic_DNA"/>
</dbReference>